<feature type="compositionally biased region" description="Polar residues" evidence="5">
    <location>
        <begin position="183"/>
        <end position="197"/>
    </location>
</feature>
<evidence type="ECO:0008006" key="8">
    <source>
        <dbReference type="Google" id="ProtNLM"/>
    </source>
</evidence>
<dbReference type="PANTHER" id="PTHR22748">
    <property type="entry name" value="AP ENDONUCLEASE"/>
    <property type="match status" value="1"/>
</dbReference>
<keyword evidence="3" id="KW-0378">Hydrolase</keyword>
<feature type="region of interest" description="Disordered" evidence="5">
    <location>
        <begin position="593"/>
        <end position="665"/>
    </location>
</feature>
<sequence length="752" mass="82849">MKEGEKVKAMLTSAGKCDKGYQLPSQSRLKTDGMDGIEVAGGDWAGEDEAITDVGCRACERKAQPLARPGLRADITGCKLKGPMGLGLSPEEITPFETGASLHKEEDSSSANEKGKSDPGLLEVQSSRLAKKKVLQGSRKLWSTFFPPSSEHRRGIRCSSKPISRRKTKVDSEEDSKAEDSGAESQANRGLSASSLFSPRFPRLRKKNLGERASSPRKEEDPNNASSDEDMEGFLGQVGSDPRDSAVMVMPSSPETRGKGPNLLGNCGSMVAEFLEVTPSLFQPTQQYIPSSSGFTNSLMNPSVPILSPSTPMLPVSVSQSLAPMENRVNSEFFFKKVNDAFKGQIPVDIPNSEMEVIQLVCPYQMFETVNPLSDDIRSPIKESSKAAVNLGGIAGSPPGEFQIEGLSPRKMAKVREVLKSLDIKVYSRRKSRCSTRLRPIGFGSEIRVREFHMKIISWNTRGLSSKKKRRVVKDFLRSEKPDVVMIQETKKEYDRRFVCSVWSARNKDWAALLASGASGGILIIWDSKKLRREEVVLGSFSVSIKFAMDGRESLWLSAVYGPNSSALRKDFWIVEARDVLLLKLQNKRDAKVSSENSMVDSSEGSSKVSRTLGEDSPSQEKEVLSESVSVAHEMDKGEQESTEQLLEEEDADTGNSVGAVKRLENEDDVSFSDLEDDDNDLSRRLSGLRLKDDIRVSSPNGSNEWVKLNENCEIHGQQRTGQSTSRERDSEGEESNDWLTVDFDSDSLGAV</sequence>
<comment type="cofactor">
    <cofactor evidence="1">
        <name>Mg(2+)</name>
        <dbReference type="ChEBI" id="CHEBI:18420"/>
    </cofactor>
</comment>
<feature type="region of interest" description="Disordered" evidence="5">
    <location>
        <begin position="84"/>
        <end position="129"/>
    </location>
</feature>
<dbReference type="InterPro" id="IPR036691">
    <property type="entry name" value="Endo/exonu/phosph_ase_sf"/>
</dbReference>
<keyword evidence="7" id="KW-1185">Reference proteome</keyword>
<evidence type="ECO:0000256" key="1">
    <source>
        <dbReference type="ARBA" id="ARBA00001946"/>
    </source>
</evidence>
<proteinExistence type="predicted"/>
<name>A0ABY9CTW6_VITVI</name>
<feature type="compositionally biased region" description="Polar residues" evidence="5">
    <location>
        <begin position="594"/>
        <end position="610"/>
    </location>
</feature>
<protein>
    <recommendedName>
        <fullName evidence="8">Endonuclease/exonuclease/phosphatase domain-containing protein</fullName>
    </recommendedName>
</protein>
<feature type="compositionally biased region" description="Basic and acidic residues" evidence="5">
    <location>
        <begin position="208"/>
        <end position="221"/>
    </location>
</feature>
<dbReference type="EMBL" id="CP126658">
    <property type="protein sequence ID" value="WJZ98170.1"/>
    <property type="molecule type" value="Genomic_DNA"/>
</dbReference>
<dbReference type="InterPro" id="IPR004808">
    <property type="entry name" value="AP_endonuc_1"/>
</dbReference>
<dbReference type="Gene3D" id="3.60.10.10">
    <property type="entry name" value="Endonuclease/exonuclease/phosphatase"/>
    <property type="match status" value="1"/>
</dbReference>
<evidence type="ECO:0000256" key="4">
    <source>
        <dbReference type="ARBA" id="ARBA00022842"/>
    </source>
</evidence>
<feature type="compositionally biased region" description="Basic and acidic residues" evidence="5">
    <location>
        <begin position="102"/>
        <end position="117"/>
    </location>
</feature>
<dbReference type="PANTHER" id="PTHR22748:SF19">
    <property type="entry name" value="ENDONUCLEASE_EXONUCLEASE_PHOSPHATASE DOMAIN-CONTAINING PROTEIN"/>
    <property type="match status" value="1"/>
</dbReference>
<reference evidence="6 7" key="1">
    <citation type="journal article" date="2023" name="Hortic Res">
        <title>The complete reference genome for grapevine (Vitis vinifera L.) genetics and breeding.</title>
        <authorList>
            <person name="Shi X."/>
            <person name="Cao S."/>
            <person name="Wang X."/>
            <person name="Huang S."/>
            <person name="Wang Y."/>
            <person name="Liu Z."/>
            <person name="Liu W."/>
            <person name="Leng X."/>
            <person name="Peng Y."/>
            <person name="Wang N."/>
            <person name="Wang Y."/>
            <person name="Ma Z."/>
            <person name="Xu X."/>
            <person name="Zhang F."/>
            <person name="Xue H."/>
            <person name="Zhong H."/>
            <person name="Wang Y."/>
            <person name="Zhang K."/>
            <person name="Velt A."/>
            <person name="Avia K."/>
            <person name="Holtgrawe D."/>
            <person name="Grimplet J."/>
            <person name="Matus J.T."/>
            <person name="Ware D."/>
            <person name="Wu X."/>
            <person name="Wang H."/>
            <person name="Liu C."/>
            <person name="Fang Y."/>
            <person name="Rustenholz C."/>
            <person name="Cheng Z."/>
            <person name="Xiao H."/>
            <person name="Zhou Y."/>
        </authorList>
    </citation>
    <scope>NUCLEOTIDE SEQUENCE [LARGE SCALE GENOMIC DNA]</scope>
    <source>
        <strain evidence="7">cv. Pinot noir / PN40024</strain>
        <tissue evidence="6">Leaf</tissue>
    </source>
</reference>
<dbReference type="InterPro" id="IPR020847">
    <property type="entry name" value="AP_endonuclease_F1_BS"/>
</dbReference>
<organism evidence="6 7">
    <name type="scientific">Vitis vinifera</name>
    <name type="common">Grape</name>
    <dbReference type="NCBI Taxonomy" id="29760"/>
    <lineage>
        <taxon>Eukaryota</taxon>
        <taxon>Viridiplantae</taxon>
        <taxon>Streptophyta</taxon>
        <taxon>Embryophyta</taxon>
        <taxon>Tracheophyta</taxon>
        <taxon>Spermatophyta</taxon>
        <taxon>Magnoliopsida</taxon>
        <taxon>eudicotyledons</taxon>
        <taxon>Gunneridae</taxon>
        <taxon>Pentapetalae</taxon>
        <taxon>rosids</taxon>
        <taxon>Vitales</taxon>
        <taxon>Vitaceae</taxon>
        <taxon>Viteae</taxon>
        <taxon>Vitis</taxon>
    </lineage>
</organism>
<feature type="region of interest" description="Disordered" evidence="5">
    <location>
        <begin position="714"/>
        <end position="752"/>
    </location>
</feature>
<keyword evidence="2" id="KW-0479">Metal-binding</keyword>
<dbReference type="SUPFAM" id="SSF56219">
    <property type="entry name" value="DNase I-like"/>
    <property type="match status" value="1"/>
</dbReference>
<keyword evidence="4" id="KW-0460">Magnesium</keyword>
<evidence type="ECO:0000313" key="7">
    <source>
        <dbReference type="Proteomes" id="UP001227230"/>
    </source>
</evidence>
<dbReference type="Proteomes" id="UP001227230">
    <property type="component" value="Chromosome 11"/>
</dbReference>
<gene>
    <name evidence="6" type="ORF">VitviT2T_016717</name>
</gene>
<evidence type="ECO:0000256" key="3">
    <source>
        <dbReference type="ARBA" id="ARBA00022801"/>
    </source>
</evidence>
<evidence type="ECO:0000313" key="6">
    <source>
        <dbReference type="EMBL" id="WJZ98170.1"/>
    </source>
</evidence>
<evidence type="ECO:0000256" key="2">
    <source>
        <dbReference type="ARBA" id="ARBA00022723"/>
    </source>
</evidence>
<accession>A0ABY9CTW6</accession>
<evidence type="ECO:0000256" key="5">
    <source>
        <dbReference type="SAM" id="MobiDB-lite"/>
    </source>
</evidence>
<feature type="region of interest" description="Disordered" evidence="5">
    <location>
        <begin position="143"/>
        <end position="262"/>
    </location>
</feature>
<dbReference type="PROSITE" id="PS00726">
    <property type="entry name" value="AP_NUCLEASE_F1_1"/>
    <property type="match status" value="1"/>
</dbReference>